<gene>
    <name evidence="6" type="ordered locus">Hneap_0043</name>
</gene>
<dbReference type="Proteomes" id="UP000009102">
    <property type="component" value="Chromosome"/>
</dbReference>
<dbReference type="OrthoDB" id="148966at2"/>
<accession>D0KVY2</accession>
<dbReference type="SUPFAM" id="SSF56784">
    <property type="entry name" value="HAD-like"/>
    <property type="match status" value="1"/>
</dbReference>
<evidence type="ECO:0000313" key="6">
    <source>
        <dbReference type="EMBL" id="ACX94909.1"/>
    </source>
</evidence>
<evidence type="ECO:0000256" key="2">
    <source>
        <dbReference type="ARBA" id="ARBA00007958"/>
    </source>
</evidence>
<evidence type="ECO:0000256" key="1">
    <source>
        <dbReference type="ARBA" id="ARBA00001946"/>
    </source>
</evidence>
<dbReference type="HOGENOM" id="CLU_043473_4_0_6"/>
<keyword evidence="7" id="KW-1185">Reference proteome</keyword>
<protein>
    <recommendedName>
        <fullName evidence="5">Haloacid dehalogenase-like hydrolase domain-containing protein 2</fullName>
    </recommendedName>
</protein>
<dbReference type="InterPro" id="IPR036412">
    <property type="entry name" value="HAD-like_sf"/>
</dbReference>
<dbReference type="AlphaFoldDB" id="D0KVY2"/>
<name>D0KVY2_HALNC</name>
<dbReference type="RefSeq" id="WP_012822946.1">
    <property type="nucleotide sequence ID" value="NC_013422.1"/>
</dbReference>
<organism evidence="6 7">
    <name type="scientific">Halothiobacillus neapolitanus (strain ATCC 23641 / DSM 15147 / CIP 104769 / NCIMB 8539 / c2)</name>
    <name type="common">Thiobacillus neapolitanus</name>
    <dbReference type="NCBI Taxonomy" id="555778"/>
    <lineage>
        <taxon>Bacteria</taxon>
        <taxon>Pseudomonadati</taxon>
        <taxon>Pseudomonadota</taxon>
        <taxon>Gammaproteobacteria</taxon>
        <taxon>Chromatiales</taxon>
        <taxon>Halothiobacillaceae</taxon>
        <taxon>Halothiobacillus</taxon>
    </lineage>
</organism>
<dbReference type="Pfam" id="PF13242">
    <property type="entry name" value="Hydrolase_like"/>
    <property type="match status" value="1"/>
</dbReference>
<dbReference type="KEGG" id="hna:Hneap_0043"/>
<sequence length="263" mass="27563">MQTTTQAVIFDIGGVLLDGNTPMPGAVDALARLREASIPFLLLTNTTRRSHADLLAALHEAGLDVSAQQLLTPARAAAAWLQSYQTHGVLLIHPGLLPDFAGVDTTLIGAKSEATGPRAVIVGDAGEGFTYTTLNAAFRELMAGATLISLSDSRYFREADSLSLDAGPFVRLLENAAGVTSNAMGKPGASFFQQAIAALGFSAENITLIGDDVHSDIQGADAVGLQTILVQTGKYQDGDEDLAPENTLIAKDVLASVYLLNQR</sequence>
<dbReference type="GO" id="GO:0005737">
    <property type="term" value="C:cytoplasm"/>
    <property type="evidence" value="ECO:0007669"/>
    <property type="project" value="TreeGrafter"/>
</dbReference>
<dbReference type="STRING" id="555778.Hneap_0043"/>
<dbReference type="NCBIfam" id="TIGR01458">
    <property type="entry name" value="HAD-SF-IIA-hyp3"/>
    <property type="match status" value="1"/>
</dbReference>
<dbReference type="Gene3D" id="3.40.50.1000">
    <property type="entry name" value="HAD superfamily/HAD-like"/>
    <property type="match status" value="2"/>
</dbReference>
<dbReference type="Pfam" id="PF13344">
    <property type="entry name" value="Hydrolase_6"/>
    <property type="match status" value="1"/>
</dbReference>
<dbReference type="PANTHER" id="PTHR19288">
    <property type="entry name" value="4-NITROPHENYLPHOSPHATASE-RELATED"/>
    <property type="match status" value="1"/>
</dbReference>
<dbReference type="InterPro" id="IPR006357">
    <property type="entry name" value="HAD-SF_hydro_IIA"/>
</dbReference>
<dbReference type="NCBIfam" id="TIGR01460">
    <property type="entry name" value="HAD-SF-IIA"/>
    <property type="match status" value="1"/>
</dbReference>
<reference evidence="6 7" key="1">
    <citation type="submission" date="2009-10" db="EMBL/GenBank/DDBJ databases">
        <title>Complete sequence of Halothiobacillus neapolitanus c2.</title>
        <authorList>
            <consortium name="US DOE Joint Genome Institute"/>
            <person name="Lucas S."/>
            <person name="Copeland A."/>
            <person name="Lapidus A."/>
            <person name="Glavina del Rio T."/>
            <person name="Tice H."/>
            <person name="Bruce D."/>
            <person name="Goodwin L."/>
            <person name="Pitluck S."/>
            <person name="Davenport K."/>
            <person name="Brettin T."/>
            <person name="Detter J.C."/>
            <person name="Han C."/>
            <person name="Tapia R."/>
            <person name="Larimer F."/>
            <person name="Land M."/>
            <person name="Hauser L."/>
            <person name="Kyrpides N."/>
            <person name="Mikhailova N."/>
            <person name="Kerfeld C."/>
            <person name="Cannon G."/>
            <person name="Heinhort S."/>
        </authorList>
    </citation>
    <scope>NUCLEOTIDE SEQUENCE [LARGE SCALE GENOMIC DNA]</scope>
    <source>
        <strain evidence="7">ATCC 23641 / c2</strain>
    </source>
</reference>
<evidence type="ECO:0000313" key="7">
    <source>
        <dbReference type="Proteomes" id="UP000009102"/>
    </source>
</evidence>
<dbReference type="GO" id="GO:0016791">
    <property type="term" value="F:phosphatase activity"/>
    <property type="evidence" value="ECO:0007669"/>
    <property type="project" value="InterPro"/>
</dbReference>
<comment type="similarity">
    <text evidence="2">Belongs to the HAD-like hydrolase superfamily.</text>
</comment>
<dbReference type="PANTHER" id="PTHR19288:SF46">
    <property type="entry name" value="HALOACID DEHALOGENASE-LIKE HYDROLASE DOMAIN-CONTAINING PROTEIN 2"/>
    <property type="match status" value="1"/>
</dbReference>
<keyword evidence="3" id="KW-0479">Metal-binding</keyword>
<evidence type="ECO:0000256" key="5">
    <source>
        <dbReference type="ARBA" id="ARBA00039666"/>
    </source>
</evidence>
<evidence type="ECO:0000256" key="4">
    <source>
        <dbReference type="ARBA" id="ARBA00022842"/>
    </source>
</evidence>
<comment type="cofactor">
    <cofactor evidence="1">
        <name>Mg(2+)</name>
        <dbReference type="ChEBI" id="CHEBI:18420"/>
    </cofactor>
</comment>
<evidence type="ECO:0000256" key="3">
    <source>
        <dbReference type="ARBA" id="ARBA00022723"/>
    </source>
</evidence>
<keyword evidence="4" id="KW-0460">Magnesium</keyword>
<dbReference type="GO" id="GO:0046872">
    <property type="term" value="F:metal ion binding"/>
    <property type="evidence" value="ECO:0007669"/>
    <property type="project" value="UniProtKB-KW"/>
</dbReference>
<dbReference type="EMBL" id="CP001801">
    <property type="protein sequence ID" value="ACX94909.1"/>
    <property type="molecule type" value="Genomic_DNA"/>
</dbReference>
<proteinExistence type="inferred from homology"/>
<dbReference type="InterPro" id="IPR006355">
    <property type="entry name" value="LHPP/HDHD2"/>
</dbReference>
<dbReference type="eggNOG" id="COG0647">
    <property type="taxonomic scope" value="Bacteria"/>
</dbReference>
<keyword evidence="6" id="KW-0378">Hydrolase</keyword>
<dbReference type="InterPro" id="IPR023214">
    <property type="entry name" value="HAD_sf"/>
</dbReference>